<feature type="transmembrane region" description="Helical" evidence="1">
    <location>
        <begin position="263"/>
        <end position="285"/>
    </location>
</feature>
<feature type="transmembrane region" description="Helical" evidence="1">
    <location>
        <begin position="7"/>
        <end position="33"/>
    </location>
</feature>
<name>A0A2S5CSY7_9GAMM</name>
<feature type="transmembrane region" description="Helical" evidence="1">
    <location>
        <begin position="226"/>
        <end position="243"/>
    </location>
</feature>
<dbReference type="RefSeq" id="WP_346222567.1">
    <property type="nucleotide sequence ID" value="NZ_PGFZ01000001.1"/>
</dbReference>
<dbReference type="Proteomes" id="UP000237423">
    <property type="component" value="Unassembled WGS sequence"/>
</dbReference>
<dbReference type="GO" id="GO:0080120">
    <property type="term" value="P:CAAX-box protein maturation"/>
    <property type="evidence" value="ECO:0007669"/>
    <property type="project" value="UniProtKB-ARBA"/>
</dbReference>
<dbReference type="EMBL" id="PGFZ01000001">
    <property type="protein sequence ID" value="POZ53941.1"/>
    <property type="molecule type" value="Genomic_DNA"/>
</dbReference>
<feature type="transmembrane region" description="Helical" evidence="1">
    <location>
        <begin position="117"/>
        <end position="139"/>
    </location>
</feature>
<sequence>MMRSVYYALVPLGVLLGAAVIASLGGFLLVQVFDTWSVQKVINKTTQALLVLSIFPAMAWLKLNKTDLGFAGRKQFGRQLLQGFGLGFATLMPVFIVLTVLKINVLDESQAWTLSWFFGKASLAVLLSLLISLIEEPLFRGILLAGLLRKLPVPAAIIISAAYYGCLHFIKSPHNIPASELTLGGTFGLLADAFANLLNPDIFSAFLALLMVGVFLGLLRTERQASLGLCIGCHTCWVTLIKMNKTVFNTDFNADYAFLVSRYDGVIGPLVTVWLLLAVLGYGFWRHRYSTTGSKNA</sequence>
<evidence type="ECO:0000313" key="4">
    <source>
        <dbReference type="Proteomes" id="UP000237423"/>
    </source>
</evidence>
<dbReference type="Pfam" id="PF02517">
    <property type="entry name" value="Rce1-like"/>
    <property type="match status" value="1"/>
</dbReference>
<feature type="transmembrane region" description="Helical" evidence="1">
    <location>
        <begin position="45"/>
        <end position="63"/>
    </location>
</feature>
<feature type="transmembrane region" description="Helical" evidence="1">
    <location>
        <begin position="84"/>
        <end position="105"/>
    </location>
</feature>
<keyword evidence="1" id="KW-0472">Membrane</keyword>
<gene>
    <name evidence="3" type="ORF">AADEFJLK_00983</name>
</gene>
<proteinExistence type="predicted"/>
<feature type="transmembrane region" description="Helical" evidence="1">
    <location>
        <begin position="151"/>
        <end position="170"/>
    </location>
</feature>
<dbReference type="PANTHER" id="PTHR39430">
    <property type="entry name" value="MEMBRANE-ASSOCIATED PROTEASE-RELATED"/>
    <property type="match status" value="1"/>
</dbReference>
<keyword evidence="3" id="KW-0645">Protease</keyword>
<keyword evidence="1" id="KW-0812">Transmembrane</keyword>
<dbReference type="GO" id="GO:0006508">
    <property type="term" value="P:proteolysis"/>
    <property type="evidence" value="ECO:0007669"/>
    <property type="project" value="UniProtKB-KW"/>
</dbReference>
<accession>A0A2S5CSY7</accession>
<organism evidence="3 4">
    <name type="scientific">Methylovulum psychrotolerans</name>
    <dbReference type="NCBI Taxonomy" id="1704499"/>
    <lineage>
        <taxon>Bacteria</taxon>
        <taxon>Pseudomonadati</taxon>
        <taxon>Pseudomonadota</taxon>
        <taxon>Gammaproteobacteria</taxon>
        <taxon>Methylococcales</taxon>
        <taxon>Methylococcaceae</taxon>
        <taxon>Methylovulum</taxon>
    </lineage>
</organism>
<feature type="domain" description="CAAX prenyl protease 2/Lysostaphin resistance protein A-like" evidence="2">
    <location>
        <begin position="122"/>
        <end position="238"/>
    </location>
</feature>
<dbReference type="InterPro" id="IPR003675">
    <property type="entry name" value="Rce1/LyrA-like_dom"/>
</dbReference>
<dbReference type="GO" id="GO:0008237">
    <property type="term" value="F:metallopeptidase activity"/>
    <property type="evidence" value="ECO:0007669"/>
    <property type="project" value="UniProtKB-KW"/>
</dbReference>
<feature type="transmembrane region" description="Helical" evidence="1">
    <location>
        <begin position="202"/>
        <end position="219"/>
    </location>
</feature>
<keyword evidence="3" id="KW-0482">Metalloprotease</keyword>
<reference evidence="3 4" key="1">
    <citation type="submission" date="2017-11" db="EMBL/GenBank/DDBJ databases">
        <title>Draft Genome Sequence of Methylobacter psychrotolerans Sph1T, an Obligate Methanotroph from Low-Temperature Environments.</title>
        <authorList>
            <person name="Oshkin I.Y."/>
            <person name="Miroshnikov K."/>
            <person name="Belova S.E."/>
            <person name="Korzhenkov A."/>
            <person name="Toshchakov S.V."/>
            <person name="Dedysh S.N."/>
        </authorList>
    </citation>
    <scope>NUCLEOTIDE SEQUENCE [LARGE SCALE GENOMIC DNA]</scope>
    <source>
        <strain evidence="3 4">Sph1</strain>
    </source>
</reference>
<dbReference type="AlphaFoldDB" id="A0A2S5CSY7"/>
<evidence type="ECO:0000259" key="2">
    <source>
        <dbReference type="Pfam" id="PF02517"/>
    </source>
</evidence>
<comment type="caution">
    <text evidence="3">The sequence shown here is derived from an EMBL/GenBank/DDBJ whole genome shotgun (WGS) entry which is preliminary data.</text>
</comment>
<keyword evidence="1" id="KW-1133">Transmembrane helix</keyword>
<keyword evidence="3" id="KW-0378">Hydrolase</keyword>
<evidence type="ECO:0000313" key="3">
    <source>
        <dbReference type="EMBL" id="POZ53941.1"/>
    </source>
</evidence>
<evidence type="ECO:0000256" key="1">
    <source>
        <dbReference type="SAM" id="Phobius"/>
    </source>
</evidence>
<protein>
    <submittedName>
        <fullName evidence="3">CPBP family intramembrane metalloprotease</fullName>
    </submittedName>
</protein>
<dbReference type="PANTHER" id="PTHR39430:SF1">
    <property type="entry name" value="PROTEASE"/>
    <property type="match status" value="1"/>
</dbReference>
<dbReference type="GO" id="GO:0004175">
    <property type="term" value="F:endopeptidase activity"/>
    <property type="evidence" value="ECO:0007669"/>
    <property type="project" value="UniProtKB-ARBA"/>
</dbReference>